<feature type="transmembrane region" description="Helical" evidence="2">
    <location>
        <begin position="39"/>
        <end position="60"/>
    </location>
</feature>
<name>A0AAD9S9D5_PHOAM</name>
<reference evidence="3" key="1">
    <citation type="submission" date="2023-06" db="EMBL/GenBank/DDBJ databases">
        <authorList>
            <person name="Noh H."/>
        </authorList>
    </citation>
    <scope>NUCLEOTIDE SEQUENCE</scope>
    <source>
        <strain evidence="3">DUCC20226</strain>
    </source>
</reference>
<evidence type="ECO:0000313" key="4">
    <source>
        <dbReference type="Proteomes" id="UP001265746"/>
    </source>
</evidence>
<proteinExistence type="predicted"/>
<dbReference type="AlphaFoldDB" id="A0AAD9S9D5"/>
<dbReference type="EMBL" id="JAUJFL010000006">
    <property type="protein sequence ID" value="KAK2601503.1"/>
    <property type="molecule type" value="Genomic_DNA"/>
</dbReference>
<dbReference type="PANTHER" id="PTHR35896">
    <property type="entry name" value="IG-LIKE DOMAIN-CONTAINING PROTEIN"/>
    <property type="match status" value="1"/>
</dbReference>
<keyword evidence="2" id="KW-1133">Transmembrane helix</keyword>
<evidence type="ECO:0000256" key="1">
    <source>
        <dbReference type="SAM" id="MobiDB-lite"/>
    </source>
</evidence>
<organism evidence="3 4">
    <name type="scientific">Phomopsis amygdali</name>
    <name type="common">Fusicoccum amygdali</name>
    <dbReference type="NCBI Taxonomy" id="1214568"/>
    <lineage>
        <taxon>Eukaryota</taxon>
        <taxon>Fungi</taxon>
        <taxon>Dikarya</taxon>
        <taxon>Ascomycota</taxon>
        <taxon>Pezizomycotina</taxon>
        <taxon>Sordariomycetes</taxon>
        <taxon>Sordariomycetidae</taxon>
        <taxon>Diaporthales</taxon>
        <taxon>Diaporthaceae</taxon>
        <taxon>Diaporthe</taxon>
    </lineage>
</organism>
<gene>
    <name evidence="3" type="ORF">N8I77_010950</name>
</gene>
<comment type="caution">
    <text evidence="3">The sequence shown here is derived from an EMBL/GenBank/DDBJ whole genome shotgun (WGS) entry which is preliminary data.</text>
</comment>
<sequence length="236" mass="26853">MDNMKTSPEFEPMLGKDREELPFPMESKSSSKLKSIRPFLIRSLCFLTGALVSCTLLWALNGADFSKHQAHPHETHPAAHVDLDSSASYSDDHYKPTHRCGQTADEARANNCILNLANYAWVPRDCYDAELVEETITGWEWFRDYDMTDLVPHPEVLRGELELFYQPFDQHEKHCVYIWKRLYRATLSGKGSKKLEVSGAASYPHVEHCGRVLLRDNSTGHLSVTVAKGQIIFPKC</sequence>
<keyword evidence="2" id="KW-0812">Transmembrane</keyword>
<dbReference type="InterPro" id="IPR053008">
    <property type="entry name" value="Phomopsin_biosynth_assoc"/>
</dbReference>
<evidence type="ECO:0000256" key="2">
    <source>
        <dbReference type="SAM" id="Phobius"/>
    </source>
</evidence>
<protein>
    <submittedName>
        <fullName evidence="3">Uncharacterized protein</fullName>
    </submittedName>
</protein>
<keyword evidence="2" id="KW-0472">Membrane</keyword>
<accession>A0AAD9S9D5</accession>
<feature type="region of interest" description="Disordered" evidence="1">
    <location>
        <begin position="1"/>
        <end position="26"/>
    </location>
</feature>
<dbReference type="PANTHER" id="PTHR35896:SF3">
    <property type="entry name" value="MAJOR FACILITATOR SUPERFAMILY TRANSPORTER"/>
    <property type="match status" value="1"/>
</dbReference>
<keyword evidence="4" id="KW-1185">Reference proteome</keyword>
<dbReference type="Proteomes" id="UP001265746">
    <property type="component" value="Unassembled WGS sequence"/>
</dbReference>
<evidence type="ECO:0000313" key="3">
    <source>
        <dbReference type="EMBL" id="KAK2601503.1"/>
    </source>
</evidence>